<keyword evidence="6" id="KW-0695">RNA-directed DNA polymerase</keyword>
<evidence type="ECO:0000256" key="2">
    <source>
        <dbReference type="ARBA" id="ARBA00022695"/>
    </source>
</evidence>
<evidence type="ECO:0000256" key="5">
    <source>
        <dbReference type="ARBA" id="ARBA00022801"/>
    </source>
</evidence>
<accession>A0A7J8AVS4</accession>
<dbReference type="InterPro" id="IPR012337">
    <property type="entry name" value="RNaseH-like_sf"/>
</dbReference>
<comment type="caution">
    <text evidence="8">The sequence shown here is derived from an EMBL/GenBank/DDBJ whole genome shotgun (WGS) entry which is preliminary data.</text>
</comment>
<keyword evidence="3" id="KW-0540">Nuclease</keyword>
<evidence type="ECO:0000313" key="8">
    <source>
        <dbReference type="EMBL" id="KAF6390325.1"/>
    </source>
</evidence>
<keyword evidence="5" id="KW-0378">Hydrolase</keyword>
<dbReference type="CDD" id="cd09273">
    <property type="entry name" value="RNase_HI_RT_Bel"/>
    <property type="match status" value="1"/>
</dbReference>
<dbReference type="Pfam" id="PF00075">
    <property type="entry name" value="RNase_H"/>
    <property type="match status" value="1"/>
</dbReference>
<evidence type="ECO:0000256" key="6">
    <source>
        <dbReference type="ARBA" id="ARBA00022918"/>
    </source>
</evidence>
<dbReference type="InterPro" id="IPR036397">
    <property type="entry name" value="RNaseH_sf"/>
</dbReference>
<dbReference type="SUPFAM" id="SSF53098">
    <property type="entry name" value="Ribonuclease H-like"/>
    <property type="match status" value="1"/>
</dbReference>
<dbReference type="EMBL" id="JACAGC010000001">
    <property type="protein sequence ID" value="KAF6390325.1"/>
    <property type="molecule type" value="Genomic_DNA"/>
</dbReference>
<dbReference type="GO" id="GO:0004523">
    <property type="term" value="F:RNA-DNA hybrid ribonuclease activity"/>
    <property type="evidence" value="ECO:0007669"/>
    <property type="project" value="InterPro"/>
</dbReference>
<evidence type="ECO:0000256" key="4">
    <source>
        <dbReference type="ARBA" id="ARBA00022759"/>
    </source>
</evidence>
<protein>
    <recommendedName>
        <fullName evidence="7">RNase H type-1 domain-containing protein</fullName>
    </recommendedName>
</protein>
<proteinExistence type="predicted"/>
<dbReference type="AlphaFoldDB" id="A0A7J8AVS4"/>
<keyword evidence="4" id="KW-0255">Endonuclease</keyword>
<feature type="domain" description="RNase H type-1" evidence="7">
    <location>
        <begin position="72"/>
        <end position="218"/>
    </location>
</feature>
<dbReference type="PANTHER" id="PTHR41694">
    <property type="entry name" value="ENDOGENOUS RETROVIRUS GROUP K MEMBER POL PROTEIN"/>
    <property type="match status" value="1"/>
</dbReference>
<organism evidence="8 9">
    <name type="scientific">Rhinolophus ferrumequinum</name>
    <name type="common">Greater horseshoe bat</name>
    <dbReference type="NCBI Taxonomy" id="59479"/>
    <lineage>
        <taxon>Eukaryota</taxon>
        <taxon>Metazoa</taxon>
        <taxon>Chordata</taxon>
        <taxon>Craniata</taxon>
        <taxon>Vertebrata</taxon>
        <taxon>Euteleostomi</taxon>
        <taxon>Mammalia</taxon>
        <taxon>Eutheria</taxon>
        <taxon>Laurasiatheria</taxon>
        <taxon>Chiroptera</taxon>
        <taxon>Yinpterochiroptera</taxon>
        <taxon>Rhinolophoidea</taxon>
        <taxon>Rhinolophidae</taxon>
        <taxon>Rhinolophinae</taxon>
        <taxon>Rhinolophus</taxon>
    </lineage>
</organism>
<dbReference type="GO" id="GO:0003676">
    <property type="term" value="F:nucleic acid binding"/>
    <property type="evidence" value="ECO:0007669"/>
    <property type="project" value="InterPro"/>
</dbReference>
<gene>
    <name evidence="8" type="ORF">mRhiFer1_007899</name>
</gene>
<evidence type="ECO:0000256" key="1">
    <source>
        <dbReference type="ARBA" id="ARBA00022679"/>
    </source>
</evidence>
<evidence type="ECO:0000313" key="9">
    <source>
        <dbReference type="Proteomes" id="UP000585614"/>
    </source>
</evidence>
<keyword evidence="1" id="KW-0808">Transferase</keyword>
<evidence type="ECO:0000259" key="7">
    <source>
        <dbReference type="PROSITE" id="PS50879"/>
    </source>
</evidence>
<dbReference type="PANTHER" id="PTHR41694:SF5">
    <property type="entry name" value="RIBONUCLEASE H"/>
    <property type="match status" value="1"/>
</dbReference>
<keyword evidence="2" id="KW-0548">Nucleotidyltransferase</keyword>
<evidence type="ECO:0000256" key="3">
    <source>
        <dbReference type="ARBA" id="ARBA00022722"/>
    </source>
</evidence>
<dbReference type="Gene3D" id="3.30.420.10">
    <property type="entry name" value="Ribonuclease H-like superfamily/Ribonuclease H"/>
    <property type="match status" value="2"/>
</dbReference>
<dbReference type="Gene3D" id="1.10.340.70">
    <property type="match status" value="1"/>
</dbReference>
<dbReference type="PROSITE" id="PS50879">
    <property type="entry name" value="RNASE_H_1"/>
    <property type="match status" value="1"/>
</dbReference>
<dbReference type="InterPro" id="IPR002156">
    <property type="entry name" value="RNaseH_domain"/>
</dbReference>
<reference evidence="8 9" key="1">
    <citation type="journal article" date="2020" name="Nature">
        <title>Six reference-quality genomes reveal evolution of bat adaptations.</title>
        <authorList>
            <person name="Jebb D."/>
            <person name="Huang Z."/>
            <person name="Pippel M."/>
            <person name="Hughes G.M."/>
            <person name="Lavrichenko K."/>
            <person name="Devanna P."/>
            <person name="Winkler S."/>
            <person name="Jermiin L.S."/>
            <person name="Skirmuntt E.C."/>
            <person name="Katzourakis A."/>
            <person name="Burkitt-Gray L."/>
            <person name="Ray D.A."/>
            <person name="Sullivan K.A.M."/>
            <person name="Roscito J.G."/>
            <person name="Kirilenko B.M."/>
            <person name="Davalos L.M."/>
            <person name="Corthals A.P."/>
            <person name="Power M.L."/>
            <person name="Jones G."/>
            <person name="Ransome R.D."/>
            <person name="Dechmann D.K.N."/>
            <person name="Locatelli A.G."/>
            <person name="Puechmaille S.J."/>
            <person name="Fedrigo O."/>
            <person name="Jarvis E.D."/>
            <person name="Hiller M."/>
            <person name="Vernes S.C."/>
            <person name="Myers E.W."/>
            <person name="Teeling E.C."/>
        </authorList>
    </citation>
    <scope>NUCLEOTIDE SEQUENCE [LARGE SCALE GENOMIC DNA]</scope>
    <source>
        <strain evidence="8">MRhiFer1</strain>
        <tissue evidence="8">Lung</tissue>
    </source>
</reference>
<name>A0A7J8AVS4_RHIFE</name>
<dbReference type="GO" id="GO:0003964">
    <property type="term" value="F:RNA-directed DNA polymerase activity"/>
    <property type="evidence" value="ECO:0007669"/>
    <property type="project" value="UniProtKB-KW"/>
</dbReference>
<sequence>MNSQGPRWLLNARLTQYQGLLLENPRTSLETVCTLNPDTFLPTKDRDPEHDCIEAINEVYATRPNLRDSPHPNPDLTLYTDGSSFPRDGKRHVGYAVTTTDEVLEAGALPSGWSAQRAELWALIRALTLSEGQKVNIHTDSRYAFATVHIHGAIYKERGLLTMEGKTIKNKQEILKLLQAIWLPQQFAFIHCWGHQRGNEHSAVRNRLTDTMAKSAAMRKPSELLLVTATTTTSLLQYTEEELRWARSEGATRLPQGWWQPPDGGLFIPALLGPQVTAEYHKLTHLGKTALEGLLAKNFYTSQLSALCKSISDCCLTRSKNNPKSGPSPIPGIQRSGTAPFEDLKVDFTDMTSCRSIKYLLVLVCTYSRWVEASPLGLKKAAK</sequence>
<dbReference type="Proteomes" id="UP000585614">
    <property type="component" value="Unassembled WGS sequence"/>
</dbReference>